<dbReference type="eggNOG" id="COG2304">
    <property type="taxonomic scope" value="Bacteria"/>
</dbReference>
<gene>
    <name evidence="3" type="ordered locus">PMT_0835</name>
</gene>
<keyword evidence="1" id="KW-0472">Membrane</keyword>
<dbReference type="Pfam" id="PF00059">
    <property type="entry name" value="Lectin_C"/>
    <property type="match status" value="1"/>
</dbReference>
<sequence>MPRTRSIQDKSCLAKNAGCGIAWLITQGLSGRGSKNGFCAPNGYTLTSVLITAVIMGMITVPLMKISMQVGRTQRRSLNREKAQFNALVISQVGRKSNDISEVEAFAKQKDCTLESADGVYLATCTVGVTRQTLGTGSKAFVMCDSLSDSSKHRLSELRKKVKPGREILERGNSFYTIVDGPSWVEAEANAVKLGGHLVTINDEEENKWLAENFDYIGKWIGLTDSAHEGVFKWASGASVDFTNWAADQPDNYHGIQHYAIFSGHWNYKGIKYGWDDLQDMKNDENVNQGIAEIPRNSASSDNHAQNCEG</sequence>
<organism evidence="3 4">
    <name type="scientific">Prochlorococcus marinus (strain MIT 9313)</name>
    <dbReference type="NCBI Taxonomy" id="74547"/>
    <lineage>
        <taxon>Bacteria</taxon>
        <taxon>Bacillati</taxon>
        <taxon>Cyanobacteriota</taxon>
        <taxon>Cyanophyceae</taxon>
        <taxon>Synechococcales</taxon>
        <taxon>Prochlorococcaceae</taxon>
        <taxon>Prochlorococcus</taxon>
    </lineage>
</organism>
<dbReference type="GO" id="GO:0030246">
    <property type="term" value="F:carbohydrate binding"/>
    <property type="evidence" value="ECO:0007669"/>
    <property type="project" value="UniProtKB-KW"/>
</dbReference>
<dbReference type="InterPro" id="IPR050111">
    <property type="entry name" value="C-type_lectin/snaclec_domain"/>
</dbReference>
<dbReference type="InterPro" id="IPR001304">
    <property type="entry name" value="C-type_lectin-like"/>
</dbReference>
<dbReference type="SMART" id="SM00034">
    <property type="entry name" value="CLECT"/>
    <property type="match status" value="1"/>
</dbReference>
<evidence type="ECO:0000259" key="2">
    <source>
        <dbReference type="PROSITE" id="PS50041"/>
    </source>
</evidence>
<feature type="domain" description="C-type lectin" evidence="2">
    <location>
        <begin position="170"/>
        <end position="267"/>
    </location>
</feature>
<dbReference type="AlphaFoldDB" id="Q7V7B4"/>
<dbReference type="SUPFAM" id="SSF56436">
    <property type="entry name" value="C-type lectin-like"/>
    <property type="match status" value="1"/>
</dbReference>
<dbReference type="InterPro" id="IPR034007">
    <property type="entry name" value="CTLD_bac"/>
</dbReference>
<name>Q7V7B4_PROMM</name>
<evidence type="ECO:0000256" key="1">
    <source>
        <dbReference type="SAM" id="Phobius"/>
    </source>
</evidence>
<dbReference type="InterPro" id="IPR016187">
    <property type="entry name" value="CTDL_fold"/>
</dbReference>
<dbReference type="Proteomes" id="UP000001423">
    <property type="component" value="Chromosome"/>
</dbReference>
<reference evidence="3 4" key="1">
    <citation type="journal article" date="2003" name="Nature">
        <title>Genome divergence in two Prochlorococcus ecotypes reflects oceanic niche differentiation.</title>
        <authorList>
            <person name="Rocap G."/>
            <person name="Larimer F.W."/>
            <person name="Lamerdin J.E."/>
            <person name="Malfatti S."/>
            <person name="Chain P."/>
            <person name="Ahlgren N.A."/>
            <person name="Arellano A."/>
            <person name="Coleman M."/>
            <person name="Hauser L."/>
            <person name="Hess W.R."/>
            <person name="Johnson Z.I."/>
            <person name="Land M.L."/>
            <person name="Lindell D."/>
            <person name="Post A.F."/>
            <person name="Regala W."/>
            <person name="Shah M."/>
            <person name="Shaw S.L."/>
            <person name="Steglich C."/>
            <person name="Sullivan M.B."/>
            <person name="Ting C.S."/>
            <person name="Tolonen A."/>
            <person name="Webb E.A."/>
            <person name="Zinser E.R."/>
            <person name="Chisholm S.W."/>
        </authorList>
    </citation>
    <scope>NUCLEOTIDE SEQUENCE [LARGE SCALE GENOMIC DNA]</scope>
    <source>
        <strain evidence="4">MIT 9313</strain>
    </source>
</reference>
<dbReference type="EMBL" id="BX548175">
    <property type="protein sequence ID" value="CAE21010.1"/>
    <property type="molecule type" value="Genomic_DNA"/>
</dbReference>
<accession>Q7V7B4</accession>
<evidence type="ECO:0000313" key="4">
    <source>
        <dbReference type="Proteomes" id="UP000001423"/>
    </source>
</evidence>
<dbReference type="InterPro" id="IPR016186">
    <property type="entry name" value="C-type_lectin-like/link_sf"/>
</dbReference>
<keyword evidence="4" id="KW-1185">Reference proteome</keyword>
<evidence type="ECO:0000313" key="3">
    <source>
        <dbReference type="EMBL" id="CAE21010.1"/>
    </source>
</evidence>
<protein>
    <submittedName>
        <fullName evidence="3">C-type lectin domain</fullName>
    </submittedName>
</protein>
<keyword evidence="1" id="KW-0812">Transmembrane</keyword>
<dbReference type="PANTHER" id="PTHR22803">
    <property type="entry name" value="MANNOSE, PHOSPHOLIPASE, LECTIN RECEPTOR RELATED"/>
    <property type="match status" value="1"/>
</dbReference>
<dbReference type="HOGENOM" id="CLU_896768_0_0_3"/>
<feature type="transmembrane region" description="Helical" evidence="1">
    <location>
        <begin position="43"/>
        <end position="66"/>
    </location>
</feature>
<dbReference type="PROSITE" id="PS50041">
    <property type="entry name" value="C_TYPE_LECTIN_2"/>
    <property type="match status" value="1"/>
</dbReference>
<dbReference type="KEGG" id="pmt:PMT_0835"/>
<keyword evidence="3" id="KW-0430">Lectin</keyword>
<dbReference type="Gene3D" id="3.10.100.10">
    <property type="entry name" value="Mannose-Binding Protein A, subunit A"/>
    <property type="match status" value="1"/>
</dbReference>
<keyword evidence="1" id="KW-1133">Transmembrane helix</keyword>
<dbReference type="CDD" id="cd03603">
    <property type="entry name" value="CLECT_VCBS"/>
    <property type="match status" value="1"/>
</dbReference>
<proteinExistence type="predicted"/>